<dbReference type="Gene3D" id="3.30.1450.10">
    <property type="match status" value="1"/>
</dbReference>
<comment type="caution">
    <text evidence="3">The sequence shown here is derived from an EMBL/GenBank/DDBJ whole genome shotgun (WGS) entry which is preliminary data.</text>
</comment>
<dbReference type="Proteomes" id="UP000646365">
    <property type="component" value="Unassembled WGS sequence"/>
</dbReference>
<evidence type="ECO:0000313" key="4">
    <source>
        <dbReference type="Proteomes" id="UP000646365"/>
    </source>
</evidence>
<dbReference type="RefSeq" id="WP_189041675.1">
    <property type="nucleotide sequence ID" value="NZ_BMJQ01000001.1"/>
</dbReference>
<name>A0A8J2YPC7_9PROT</name>
<feature type="signal peptide" evidence="2">
    <location>
        <begin position="1"/>
        <end position="17"/>
    </location>
</feature>
<accession>A0A8J2YPC7</accession>
<evidence type="ECO:0000256" key="1">
    <source>
        <dbReference type="ARBA" id="ARBA00022729"/>
    </source>
</evidence>
<organism evidence="3 4">
    <name type="scientific">Aliidongia dinghuensis</name>
    <dbReference type="NCBI Taxonomy" id="1867774"/>
    <lineage>
        <taxon>Bacteria</taxon>
        <taxon>Pseudomonadati</taxon>
        <taxon>Pseudomonadota</taxon>
        <taxon>Alphaproteobacteria</taxon>
        <taxon>Rhodospirillales</taxon>
        <taxon>Dongiaceae</taxon>
        <taxon>Aliidongia</taxon>
    </lineage>
</organism>
<dbReference type="AlphaFoldDB" id="A0A8J2YPC7"/>
<evidence type="ECO:0000313" key="3">
    <source>
        <dbReference type="EMBL" id="GGF00723.1"/>
    </source>
</evidence>
<evidence type="ECO:0000256" key="2">
    <source>
        <dbReference type="SAM" id="SignalP"/>
    </source>
</evidence>
<feature type="chain" id="PRO_5035231954" description="Beta-barrel assembly machine subunit BamE" evidence="2">
    <location>
        <begin position="18"/>
        <end position="120"/>
    </location>
</feature>
<dbReference type="EMBL" id="BMJQ01000001">
    <property type="protein sequence ID" value="GGF00723.1"/>
    <property type="molecule type" value="Genomic_DNA"/>
</dbReference>
<reference evidence="3" key="1">
    <citation type="journal article" date="2014" name="Int. J. Syst. Evol. Microbiol.">
        <title>Complete genome sequence of Corynebacterium casei LMG S-19264T (=DSM 44701T), isolated from a smear-ripened cheese.</title>
        <authorList>
            <consortium name="US DOE Joint Genome Institute (JGI-PGF)"/>
            <person name="Walter F."/>
            <person name="Albersmeier A."/>
            <person name="Kalinowski J."/>
            <person name="Ruckert C."/>
        </authorList>
    </citation>
    <scope>NUCLEOTIDE SEQUENCE</scope>
    <source>
        <strain evidence="3">CGMCC 1.15725</strain>
    </source>
</reference>
<gene>
    <name evidence="3" type="ORF">GCM10011611_02900</name>
</gene>
<dbReference type="PROSITE" id="PS51257">
    <property type="entry name" value="PROKAR_LIPOPROTEIN"/>
    <property type="match status" value="1"/>
</dbReference>
<protein>
    <recommendedName>
        <fullName evidence="5">Beta-barrel assembly machine subunit BamE</fullName>
    </recommendedName>
</protein>
<keyword evidence="1 2" id="KW-0732">Signal</keyword>
<proteinExistence type="predicted"/>
<dbReference type="InterPro" id="IPR037873">
    <property type="entry name" value="BamE-like"/>
</dbReference>
<evidence type="ECO:0008006" key="5">
    <source>
        <dbReference type="Google" id="ProtNLM"/>
    </source>
</evidence>
<reference evidence="3" key="2">
    <citation type="submission" date="2020-09" db="EMBL/GenBank/DDBJ databases">
        <authorList>
            <person name="Sun Q."/>
            <person name="Zhou Y."/>
        </authorList>
    </citation>
    <scope>NUCLEOTIDE SEQUENCE</scope>
    <source>
        <strain evidence="3">CGMCC 1.15725</strain>
    </source>
</reference>
<keyword evidence="4" id="KW-1185">Reference proteome</keyword>
<sequence>MRLFRRIFAAAASVAVAGCMSSGTEVKQEQLADLQKGKTTYAEVVSKFGPPNSSTVTSEGAKIISYVHTETQAKAATFIPIVGAFAGGATGKMTNVTMTFDSSGVLQNYTAGQTSTDVNN</sequence>